<evidence type="ECO:0000313" key="1">
    <source>
        <dbReference type="EMBL" id="SDE76456.1"/>
    </source>
</evidence>
<evidence type="ECO:0000313" key="2">
    <source>
        <dbReference type="Proteomes" id="UP000199072"/>
    </source>
</evidence>
<proteinExistence type="predicted"/>
<sequence length="150" mass="15866">MSDLKKELYELCVNYVRKSMDAAELGIKEAQKASNEDTKSSAGDKYETGRAMMQQETNRNLAQLNEANKLMVALNRISTGGTSAKAETGSVIVTNNGSFYLAISAGSLSVNGQTYFAVSPGSPVGMMLTGKQAGDGFTLNGKSYTITSVA</sequence>
<dbReference type="STRING" id="1391627.SAMN05216464_109102"/>
<dbReference type="RefSeq" id="WP_091151432.1">
    <property type="nucleotide sequence ID" value="NZ_FNAI01000009.1"/>
</dbReference>
<keyword evidence="2" id="KW-1185">Reference proteome</keyword>
<dbReference type="Proteomes" id="UP000199072">
    <property type="component" value="Unassembled WGS sequence"/>
</dbReference>
<protein>
    <recommendedName>
        <fullName evidence="3">3-oxoacyl-ACP synthase</fullName>
    </recommendedName>
</protein>
<organism evidence="1 2">
    <name type="scientific">Mucilaginibacter pineti</name>
    <dbReference type="NCBI Taxonomy" id="1391627"/>
    <lineage>
        <taxon>Bacteria</taxon>
        <taxon>Pseudomonadati</taxon>
        <taxon>Bacteroidota</taxon>
        <taxon>Sphingobacteriia</taxon>
        <taxon>Sphingobacteriales</taxon>
        <taxon>Sphingobacteriaceae</taxon>
        <taxon>Mucilaginibacter</taxon>
    </lineage>
</organism>
<reference evidence="1 2" key="1">
    <citation type="submission" date="2016-10" db="EMBL/GenBank/DDBJ databases">
        <authorList>
            <person name="de Groot N.N."/>
        </authorList>
    </citation>
    <scope>NUCLEOTIDE SEQUENCE [LARGE SCALE GENOMIC DNA]</scope>
    <source>
        <strain evidence="1 2">47C3B</strain>
    </source>
</reference>
<dbReference type="AlphaFoldDB" id="A0A1G7FKP5"/>
<name>A0A1G7FKP5_9SPHI</name>
<evidence type="ECO:0008006" key="3">
    <source>
        <dbReference type="Google" id="ProtNLM"/>
    </source>
</evidence>
<gene>
    <name evidence="1" type="ORF">SAMN05216464_109102</name>
</gene>
<dbReference type="OrthoDB" id="667380at2"/>
<dbReference type="EMBL" id="FNAI01000009">
    <property type="protein sequence ID" value="SDE76456.1"/>
    <property type="molecule type" value="Genomic_DNA"/>
</dbReference>
<accession>A0A1G7FKP5</accession>